<accession>A0A848KUF0</accession>
<dbReference type="AlphaFoldDB" id="A0A848KUF0"/>
<sequence length="446" mass="49685">MSIVVRVTLLRATYHGLARDERVQWPPDPVRLLGALKSGVHALDGSPSSATAHSALNRLVEASPPTIRTPRHVRLEHPDTYTDRTGLPLRLSSKYEEQPARLLTLAPFGMDSSNRVTKRRDGVALAGHVLDFEIDVDMPPNEVSALDAAARHIPYFGRSEDAAMVEVQQQARETTDDDLVAWYPSDDPDGNSRGWQPNTLEWMDENYLRVFSDDPVVSSLPSLPPTGYVRPLTYSTDAPLAIQPAATALIVLPLRVSTDQYRTPRLLGRLHEHKLMPSGWKPLPLTASFHQNSDGRLVGLGFYPSDDADTTEPPAQWLPKLHEKLSGDQAQQRQLASLLPETWTGPARRWTSTTPLRGFPQLMILEDALRREAEQRFGLDVEIIEASTHARTRREHRWANSTYTDGFGLWWVTLEFTQPLTGPLQLGASTKHGFGAFLPKTQGGQS</sequence>
<dbReference type="NCBIfam" id="TIGR02165">
    <property type="entry name" value="cas5_6_GSU0054"/>
    <property type="match status" value="1"/>
</dbReference>
<gene>
    <name evidence="1" type="primary">cas5u6u</name>
    <name evidence="1" type="ORF">HH308_11565</name>
</gene>
<name>A0A848KUF0_9ACTN</name>
<protein>
    <submittedName>
        <fullName evidence="1">Type I-U CRISPR-associated protein Cas5/Cas6</fullName>
    </submittedName>
</protein>
<keyword evidence="2" id="KW-1185">Reference proteome</keyword>
<dbReference type="EMBL" id="JABBNB010000010">
    <property type="protein sequence ID" value="NMO01849.1"/>
    <property type="molecule type" value="Genomic_DNA"/>
</dbReference>
<dbReference type="RefSeq" id="WP_170194356.1">
    <property type="nucleotide sequence ID" value="NZ_JABBNB010000010.1"/>
</dbReference>
<dbReference type="InterPro" id="IPR019089">
    <property type="entry name" value="Cas_GSU0054"/>
</dbReference>
<comment type="caution">
    <text evidence="1">The sequence shown here is derived from an EMBL/GenBank/DDBJ whole genome shotgun (WGS) entry which is preliminary data.</text>
</comment>
<dbReference type="Proteomes" id="UP000550729">
    <property type="component" value="Unassembled WGS sequence"/>
</dbReference>
<reference evidence="1 2" key="1">
    <citation type="submission" date="2020-04" db="EMBL/GenBank/DDBJ databases">
        <title>Gordonia sp. nov. TBRC 11910.</title>
        <authorList>
            <person name="Suriyachadkun C."/>
        </authorList>
    </citation>
    <scope>NUCLEOTIDE SEQUENCE [LARGE SCALE GENOMIC DNA]</scope>
    <source>
        <strain evidence="1 2">TBRC 11910</strain>
    </source>
</reference>
<evidence type="ECO:0000313" key="1">
    <source>
        <dbReference type="EMBL" id="NMO01849.1"/>
    </source>
</evidence>
<organism evidence="1 2">
    <name type="scientific">Gordonia asplenii</name>
    <dbReference type="NCBI Taxonomy" id="2725283"/>
    <lineage>
        <taxon>Bacteria</taxon>
        <taxon>Bacillati</taxon>
        <taxon>Actinomycetota</taxon>
        <taxon>Actinomycetes</taxon>
        <taxon>Mycobacteriales</taxon>
        <taxon>Gordoniaceae</taxon>
        <taxon>Gordonia</taxon>
    </lineage>
</organism>
<proteinExistence type="predicted"/>
<evidence type="ECO:0000313" key="2">
    <source>
        <dbReference type="Proteomes" id="UP000550729"/>
    </source>
</evidence>